<evidence type="ECO:0000313" key="1">
    <source>
        <dbReference type="EMBL" id="KAI8534636.1"/>
    </source>
</evidence>
<gene>
    <name evidence="1" type="ORF">RHMOL_Rhmol10G0105700</name>
</gene>
<comment type="caution">
    <text evidence="1">The sequence shown here is derived from an EMBL/GenBank/DDBJ whole genome shotgun (WGS) entry which is preliminary data.</text>
</comment>
<sequence length="150" mass="17202">MQFVSTSVASSNQTNAANTGPQQELLRPSLSAFFPVEHRAWEAKEIATARVWVRFLRLPIEYYDEEALEIIAYRFGKPIKIDVTIDEETHARSARICVEIDLRKPRCCGFRLEGYKYKVEYESTHSFCFNCGQVGHLKKTCKSHSTVPNP</sequence>
<keyword evidence="2" id="KW-1185">Reference proteome</keyword>
<reference evidence="1" key="1">
    <citation type="submission" date="2022-02" db="EMBL/GenBank/DDBJ databases">
        <title>Plant Genome Project.</title>
        <authorList>
            <person name="Zhang R.-G."/>
        </authorList>
    </citation>
    <scope>NUCLEOTIDE SEQUENCE</scope>
    <source>
        <strain evidence="1">AT1</strain>
    </source>
</reference>
<name>A0ACC0M264_RHOML</name>
<protein>
    <submittedName>
        <fullName evidence="1">Uncharacterized protein</fullName>
    </submittedName>
</protein>
<dbReference type="Proteomes" id="UP001062846">
    <property type="component" value="Chromosome 10"/>
</dbReference>
<accession>A0ACC0M264</accession>
<organism evidence="1 2">
    <name type="scientific">Rhododendron molle</name>
    <name type="common">Chinese azalea</name>
    <name type="synonym">Azalea mollis</name>
    <dbReference type="NCBI Taxonomy" id="49168"/>
    <lineage>
        <taxon>Eukaryota</taxon>
        <taxon>Viridiplantae</taxon>
        <taxon>Streptophyta</taxon>
        <taxon>Embryophyta</taxon>
        <taxon>Tracheophyta</taxon>
        <taxon>Spermatophyta</taxon>
        <taxon>Magnoliopsida</taxon>
        <taxon>eudicotyledons</taxon>
        <taxon>Gunneridae</taxon>
        <taxon>Pentapetalae</taxon>
        <taxon>asterids</taxon>
        <taxon>Ericales</taxon>
        <taxon>Ericaceae</taxon>
        <taxon>Ericoideae</taxon>
        <taxon>Rhodoreae</taxon>
        <taxon>Rhododendron</taxon>
    </lineage>
</organism>
<proteinExistence type="predicted"/>
<dbReference type="EMBL" id="CM046397">
    <property type="protein sequence ID" value="KAI8534636.1"/>
    <property type="molecule type" value="Genomic_DNA"/>
</dbReference>
<evidence type="ECO:0000313" key="2">
    <source>
        <dbReference type="Proteomes" id="UP001062846"/>
    </source>
</evidence>